<accession>A0A5N1JHE5</accession>
<dbReference type="EMBL" id="VTWS01000003">
    <property type="protein sequence ID" value="KAA9353758.1"/>
    <property type="molecule type" value="Genomic_DNA"/>
</dbReference>
<evidence type="ECO:0000313" key="3">
    <source>
        <dbReference type="EMBL" id="KAA9353758.1"/>
    </source>
</evidence>
<evidence type="ECO:0000313" key="4">
    <source>
        <dbReference type="Proteomes" id="UP000326344"/>
    </source>
</evidence>
<evidence type="ECO:0000259" key="2">
    <source>
        <dbReference type="Pfam" id="PF07786"/>
    </source>
</evidence>
<name>A0A5N1JHE5_9BACT</name>
<evidence type="ECO:0000256" key="1">
    <source>
        <dbReference type="SAM" id="Phobius"/>
    </source>
</evidence>
<dbReference type="Proteomes" id="UP000326344">
    <property type="component" value="Unassembled WGS sequence"/>
</dbReference>
<feature type="transmembrane region" description="Helical" evidence="1">
    <location>
        <begin position="128"/>
        <end position="146"/>
    </location>
</feature>
<feature type="transmembrane region" description="Helical" evidence="1">
    <location>
        <begin position="195"/>
        <end position="219"/>
    </location>
</feature>
<dbReference type="Pfam" id="PF07786">
    <property type="entry name" value="HGSNAT_cat"/>
    <property type="match status" value="1"/>
</dbReference>
<keyword evidence="1" id="KW-0812">Transmembrane</keyword>
<feature type="transmembrane region" description="Helical" evidence="1">
    <location>
        <begin position="94"/>
        <end position="116"/>
    </location>
</feature>
<reference evidence="3 4" key="1">
    <citation type="submission" date="2019-09" db="EMBL/GenBank/DDBJ databases">
        <title>Genome Sequence of Larkinella sp MA1.</title>
        <authorList>
            <person name="Srinivasan S."/>
        </authorList>
    </citation>
    <scope>NUCLEOTIDE SEQUENCE [LARGE SCALE GENOMIC DNA]</scope>
    <source>
        <strain evidence="3 4">MA1</strain>
    </source>
</reference>
<sequence>MSVTATLPLNRVAARILSIDTVRGIVMVIMALDHTRDFIHLNGFFYNATDLNTTTPSLFLTRWVTHFCAPTFVFLAGTSAYLMSLKKTKPELSVFLLTRGVWLMFVDITVVNLIIWFDITFSVTALEVIWATGVGMVILSGLLFLPPRLVLTLGLLILFGHNATDSVSFQPGTALDTLWSMLHRPNAIPLGSGRIAITMYPVLPWIGILILGYCLGELFSPDVEPAKRSRMLRWIGMVAITVFVLIRALNRYGDPVPWAVQKTPLFTLFSFINVTKYPPSLLFTLITLGPALLLLSWLEGKRANWMNFFIVYGRVPLFYFLVHFLLIHVLSVLLLMSDGIPWSSINFQNKTAGAMPDHGLSLGLTYGVWILVILVMYPLCKAYGRIKNRSRSPIWSYL</sequence>
<dbReference type="RefSeq" id="WP_150877040.1">
    <property type="nucleotide sequence ID" value="NZ_VTWS01000003.1"/>
</dbReference>
<protein>
    <submittedName>
        <fullName evidence="3">DUF1624 domain-containing protein</fullName>
    </submittedName>
</protein>
<feature type="transmembrane region" description="Helical" evidence="1">
    <location>
        <begin position="318"/>
        <end position="340"/>
    </location>
</feature>
<dbReference type="AlphaFoldDB" id="A0A5N1JHE5"/>
<feature type="transmembrane region" description="Helical" evidence="1">
    <location>
        <begin position="231"/>
        <end position="249"/>
    </location>
</feature>
<keyword evidence="1" id="KW-1133">Transmembrane helix</keyword>
<feature type="transmembrane region" description="Helical" evidence="1">
    <location>
        <begin position="360"/>
        <end position="380"/>
    </location>
</feature>
<feature type="transmembrane region" description="Helical" evidence="1">
    <location>
        <begin position="280"/>
        <end position="298"/>
    </location>
</feature>
<gene>
    <name evidence="3" type="ORF">F0P93_14110</name>
</gene>
<dbReference type="InterPro" id="IPR012429">
    <property type="entry name" value="HGSNAT_cat"/>
</dbReference>
<proteinExistence type="predicted"/>
<dbReference type="PANTHER" id="PTHR40407">
    <property type="entry name" value="MEMBRANE PROTEIN-LIKE PROTEIN"/>
    <property type="match status" value="1"/>
</dbReference>
<comment type="caution">
    <text evidence="3">The sequence shown here is derived from an EMBL/GenBank/DDBJ whole genome shotgun (WGS) entry which is preliminary data.</text>
</comment>
<keyword evidence="1" id="KW-0472">Membrane</keyword>
<keyword evidence="4" id="KW-1185">Reference proteome</keyword>
<dbReference type="PANTHER" id="PTHR40407:SF1">
    <property type="entry name" value="HEPARAN-ALPHA-GLUCOSAMINIDE N-ACETYLTRANSFERASE CATALYTIC DOMAIN-CONTAINING PROTEIN"/>
    <property type="match status" value="1"/>
</dbReference>
<organism evidence="3 4">
    <name type="scientific">Larkinella humicola</name>
    <dbReference type="NCBI Taxonomy" id="2607654"/>
    <lineage>
        <taxon>Bacteria</taxon>
        <taxon>Pseudomonadati</taxon>
        <taxon>Bacteroidota</taxon>
        <taxon>Cytophagia</taxon>
        <taxon>Cytophagales</taxon>
        <taxon>Spirosomataceae</taxon>
        <taxon>Larkinella</taxon>
    </lineage>
</organism>
<feature type="domain" description="Heparan-alpha-glucosaminide N-acetyltransferase catalytic" evidence="2">
    <location>
        <begin position="15"/>
        <end position="237"/>
    </location>
</feature>
<feature type="transmembrane region" description="Helical" evidence="1">
    <location>
        <begin position="63"/>
        <end position="82"/>
    </location>
</feature>